<evidence type="ECO:0000259" key="1">
    <source>
        <dbReference type="Pfam" id="PF21049"/>
    </source>
</evidence>
<gene>
    <name evidence="2" type="ORF">FGIG_02011</name>
</gene>
<accession>A0A504YUW7</accession>
<dbReference type="InterPro" id="IPR048733">
    <property type="entry name" value="CFA69_ARM_dom"/>
</dbReference>
<dbReference type="Pfam" id="PF21049">
    <property type="entry name" value="CFA69_ARM_rpt"/>
    <property type="match status" value="1"/>
</dbReference>
<proteinExistence type="predicted"/>
<evidence type="ECO:0000313" key="2">
    <source>
        <dbReference type="EMBL" id="TPP63821.1"/>
    </source>
</evidence>
<dbReference type="AlphaFoldDB" id="A0A504YUW7"/>
<sequence>MIKELSSDEQTFFPLCVDCLSQLGYLLRINDQLIQRTICHTLDEFYDPLMLPSYDSEGEFIRRGLR</sequence>
<organism evidence="2 3">
    <name type="scientific">Fasciola gigantica</name>
    <name type="common">Giant liver fluke</name>
    <dbReference type="NCBI Taxonomy" id="46835"/>
    <lineage>
        <taxon>Eukaryota</taxon>
        <taxon>Metazoa</taxon>
        <taxon>Spiralia</taxon>
        <taxon>Lophotrochozoa</taxon>
        <taxon>Platyhelminthes</taxon>
        <taxon>Trematoda</taxon>
        <taxon>Digenea</taxon>
        <taxon>Plagiorchiida</taxon>
        <taxon>Echinostomata</taxon>
        <taxon>Echinostomatoidea</taxon>
        <taxon>Fasciolidae</taxon>
        <taxon>Fasciola</taxon>
    </lineage>
</organism>
<dbReference type="EMBL" id="SUNJ01005182">
    <property type="protein sequence ID" value="TPP63821.1"/>
    <property type="molecule type" value="Genomic_DNA"/>
</dbReference>
<protein>
    <recommendedName>
        <fullName evidence="1">Cilia- and flagella-associated protein 69 ARM repeats domain-containing protein</fullName>
    </recommendedName>
</protein>
<feature type="domain" description="Cilia- and flagella-associated protein 69 ARM repeats" evidence="1">
    <location>
        <begin position="2"/>
        <end position="48"/>
    </location>
</feature>
<reference evidence="2 3" key="1">
    <citation type="submission" date="2019-04" db="EMBL/GenBank/DDBJ databases">
        <title>Annotation for the trematode Fasciola gigantica.</title>
        <authorList>
            <person name="Choi Y.-J."/>
        </authorList>
    </citation>
    <scope>NUCLEOTIDE SEQUENCE [LARGE SCALE GENOMIC DNA]</scope>
    <source>
        <strain evidence="2">Uganda_cow_1</strain>
    </source>
</reference>
<evidence type="ECO:0000313" key="3">
    <source>
        <dbReference type="Proteomes" id="UP000316759"/>
    </source>
</evidence>
<keyword evidence="3" id="KW-1185">Reference proteome</keyword>
<name>A0A504YUW7_FASGI</name>
<dbReference type="Proteomes" id="UP000316759">
    <property type="component" value="Unassembled WGS sequence"/>
</dbReference>
<comment type="caution">
    <text evidence="2">The sequence shown here is derived from an EMBL/GenBank/DDBJ whole genome shotgun (WGS) entry which is preliminary data.</text>
</comment>
<dbReference type="OrthoDB" id="191673at2759"/>